<feature type="domain" description="RCD1 WWE" evidence="1">
    <location>
        <begin position="26"/>
        <end position="106"/>
    </location>
</feature>
<gene>
    <name evidence="2" type="ORF">KSP39_PZI020285</name>
</gene>
<dbReference type="Pfam" id="PF23467">
    <property type="entry name" value="WWE_5"/>
    <property type="match status" value="1"/>
</dbReference>
<dbReference type="SUPFAM" id="SSF117839">
    <property type="entry name" value="WWE domain"/>
    <property type="match status" value="1"/>
</dbReference>
<evidence type="ECO:0000313" key="3">
    <source>
        <dbReference type="Proteomes" id="UP001418222"/>
    </source>
</evidence>
<dbReference type="AlphaFoldDB" id="A0AAP0AZZ3"/>
<evidence type="ECO:0000259" key="1">
    <source>
        <dbReference type="Pfam" id="PF23467"/>
    </source>
</evidence>
<organism evidence="2 3">
    <name type="scientific">Platanthera zijinensis</name>
    <dbReference type="NCBI Taxonomy" id="2320716"/>
    <lineage>
        <taxon>Eukaryota</taxon>
        <taxon>Viridiplantae</taxon>
        <taxon>Streptophyta</taxon>
        <taxon>Embryophyta</taxon>
        <taxon>Tracheophyta</taxon>
        <taxon>Spermatophyta</taxon>
        <taxon>Magnoliopsida</taxon>
        <taxon>Liliopsida</taxon>
        <taxon>Asparagales</taxon>
        <taxon>Orchidaceae</taxon>
        <taxon>Orchidoideae</taxon>
        <taxon>Orchideae</taxon>
        <taxon>Orchidinae</taxon>
        <taxon>Platanthera</taxon>
    </lineage>
</organism>
<evidence type="ECO:0000313" key="2">
    <source>
        <dbReference type="EMBL" id="KAK8921525.1"/>
    </source>
</evidence>
<keyword evidence="3" id="KW-1185">Reference proteome</keyword>
<comment type="caution">
    <text evidence="2">The sequence shown here is derived from an EMBL/GenBank/DDBJ whole genome shotgun (WGS) entry which is preliminary data.</text>
</comment>
<protein>
    <recommendedName>
        <fullName evidence="1">RCD1 WWE domain-containing protein</fullName>
    </recommendedName>
</protein>
<dbReference type="InterPro" id="IPR037197">
    <property type="entry name" value="WWE_dom_sf"/>
</dbReference>
<accession>A0AAP0AZZ3</accession>
<reference evidence="2 3" key="1">
    <citation type="journal article" date="2022" name="Nat. Plants">
        <title>Genomes of leafy and leafless Platanthera orchids illuminate the evolution of mycoheterotrophy.</title>
        <authorList>
            <person name="Li M.H."/>
            <person name="Liu K.W."/>
            <person name="Li Z."/>
            <person name="Lu H.C."/>
            <person name="Ye Q.L."/>
            <person name="Zhang D."/>
            <person name="Wang J.Y."/>
            <person name="Li Y.F."/>
            <person name="Zhong Z.M."/>
            <person name="Liu X."/>
            <person name="Yu X."/>
            <person name="Liu D.K."/>
            <person name="Tu X.D."/>
            <person name="Liu B."/>
            <person name="Hao Y."/>
            <person name="Liao X.Y."/>
            <person name="Jiang Y.T."/>
            <person name="Sun W.H."/>
            <person name="Chen J."/>
            <person name="Chen Y.Q."/>
            <person name="Ai Y."/>
            <person name="Zhai J.W."/>
            <person name="Wu S.S."/>
            <person name="Zhou Z."/>
            <person name="Hsiao Y.Y."/>
            <person name="Wu W.L."/>
            <person name="Chen Y.Y."/>
            <person name="Lin Y.F."/>
            <person name="Hsu J.L."/>
            <person name="Li C.Y."/>
            <person name="Wang Z.W."/>
            <person name="Zhao X."/>
            <person name="Zhong W.Y."/>
            <person name="Ma X.K."/>
            <person name="Ma L."/>
            <person name="Huang J."/>
            <person name="Chen G.Z."/>
            <person name="Huang M.Z."/>
            <person name="Huang L."/>
            <person name="Peng D.H."/>
            <person name="Luo Y.B."/>
            <person name="Zou S.Q."/>
            <person name="Chen S.P."/>
            <person name="Lan S."/>
            <person name="Tsai W.C."/>
            <person name="Van de Peer Y."/>
            <person name="Liu Z.J."/>
        </authorList>
    </citation>
    <scope>NUCLEOTIDE SEQUENCE [LARGE SCALE GENOMIC DNA]</scope>
    <source>
        <strain evidence="2">Lor287</strain>
    </source>
</reference>
<dbReference type="Proteomes" id="UP001418222">
    <property type="component" value="Unassembled WGS sequence"/>
</dbReference>
<dbReference type="PANTHER" id="PTHR32263">
    <property type="entry name" value="INACTIVE POLY [ADP-RIBOSE] POLYMERASE SRO4-RELATED"/>
    <property type="match status" value="1"/>
</dbReference>
<dbReference type="EMBL" id="JBBWWQ010000018">
    <property type="protein sequence ID" value="KAK8921525.1"/>
    <property type="molecule type" value="Genomic_DNA"/>
</dbReference>
<sequence length="160" mass="18849">MGSSRNPNSSPLSFAWSYNGRNFEVTGKPSRFLFYVGLDGSERTWIDFRERLVNTFKKHFEAKESVIMVRVKGNTYIVDFRRMFVFWKDIRCVRSIAWVDEAGTRFDPFRTFYCECWHNDKALDNFTSYGRADAVQVLLKIPDPYYYLPLFPTFEVAKAA</sequence>
<name>A0AAP0AZZ3_9ASPA</name>
<dbReference type="InterPro" id="IPR044964">
    <property type="entry name" value="RCD1/SRO1-5"/>
</dbReference>
<dbReference type="PANTHER" id="PTHR32263:SF12">
    <property type="entry name" value="INACTIVE POLY [ADP-RIBOSE] POLYMERASE SRO4-RELATED"/>
    <property type="match status" value="1"/>
</dbReference>
<proteinExistence type="predicted"/>
<dbReference type="InterPro" id="IPR057823">
    <property type="entry name" value="WWE_RCD1"/>
</dbReference>